<proteinExistence type="predicted"/>
<evidence type="ECO:0000313" key="1">
    <source>
        <dbReference type="EMBL" id="NEC47735.1"/>
    </source>
</evidence>
<dbReference type="Proteomes" id="UP000471745">
    <property type="component" value="Unassembled WGS sequence"/>
</dbReference>
<organism evidence="1 2">
    <name type="scientific">Actinospica acidiphila</name>
    <dbReference type="NCBI Taxonomy" id="304899"/>
    <lineage>
        <taxon>Bacteria</taxon>
        <taxon>Bacillati</taxon>
        <taxon>Actinomycetota</taxon>
        <taxon>Actinomycetes</taxon>
        <taxon>Catenulisporales</taxon>
        <taxon>Actinospicaceae</taxon>
        <taxon>Actinospica</taxon>
    </lineage>
</organism>
<protein>
    <submittedName>
        <fullName evidence="1">Uncharacterized protein</fullName>
    </submittedName>
</protein>
<name>A0A9X5HAL8_9ACTN</name>
<dbReference type="RefSeq" id="WP_163086001.1">
    <property type="nucleotide sequence ID" value="NZ_JAAGNA010000135.1"/>
</dbReference>
<dbReference type="EMBL" id="JAAGNA010000135">
    <property type="protein sequence ID" value="NEC47735.1"/>
    <property type="molecule type" value="Genomic_DNA"/>
</dbReference>
<reference evidence="1 2" key="1">
    <citation type="submission" date="2020-01" db="EMBL/GenBank/DDBJ databases">
        <title>Insect and environment-associated Actinomycetes.</title>
        <authorList>
            <person name="Currrie C."/>
            <person name="Chevrette M."/>
            <person name="Carlson C."/>
            <person name="Stubbendieck R."/>
            <person name="Wendt-Pienkowski E."/>
        </authorList>
    </citation>
    <scope>NUCLEOTIDE SEQUENCE [LARGE SCALE GENOMIC DNA]</scope>
    <source>
        <strain evidence="1 2">SID8189</strain>
    </source>
</reference>
<gene>
    <name evidence="1" type="ORF">G3I18_03965</name>
</gene>
<comment type="caution">
    <text evidence="1">The sequence shown here is derived from an EMBL/GenBank/DDBJ whole genome shotgun (WGS) entry which is preliminary data.</text>
</comment>
<sequence length="71" mass="7557">MLLAGLMHEFAVLALVAHGVTLLVPRLPRPMPRAWAVTVAAVVTGVVQRVPRSAAQAEQVAWIAVPVRLPS</sequence>
<accession>A0A9X5HAL8</accession>
<evidence type="ECO:0000313" key="2">
    <source>
        <dbReference type="Proteomes" id="UP000471745"/>
    </source>
</evidence>
<keyword evidence="2" id="KW-1185">Reference proteome</keyword>
<dbReference type="AlphaFoldDB" id="A0A9X5HAL8"/>